<evidence type="ECO:0000256" key="2">
    <source>
        <dbReference type="ARBA" id="ARBA00006577"/>
    </source>
</evidence>
<evidence type="ECO:0000313" key="10">
    <source>
        <dbReference type="Proteomes" id="UP000476411"/>
    </source>
</evidence>
<keyword evidence="7" id="KW-0732">Signal</keyword>
<reference evidence="9 10" key="1">
    <citation type="submission" date="2020-01" db="EMBL/GenBank/DDBJ databases">
        <title>Complete genome sequence of Chitinophaga sp. H33E-04 isolated from quinoa roots.</title>
        <authorList>
            <person name="Weon H.-Y."/>
            <person name="Lee S.A."/>
        </authorList>
    </citation>
    <scope>NUCLEOTIDE SEQUENCE [LARGE SCALE GENOMIC DNA]</scope>
    <source>
        <strain evidence="9 10">H33E-04</strain>
    </source>
</reference>
<dbReference type="EC" id="5.2.1.8" evidence="6"/>
<evidence type="ECO:0000256" key="3">
    <source>
        <dbReference type="ARBA" id="ARBA00023110"/>
    </source>
</evidence>
<dbReference type="SUPFAM" id="SSF54534">
    <property type="entry name" value="FKBP-like"/>
    <property type="match status" value="1"/>
</dbReference>
<dbReference type="PROSITE" id="PS50059">
    <property type="entry name" value="FKBP_PPIASE"/>
    <property type="match status" value="1"/>
</dbReference>
<evidence type="ECO:0000256" key="5">
    <source>
        <dbReference type="PROSITE-ProRule" id="PRU00277"/>
    </source>
</evidence>
<comment type="similarity">
    <text evidence="2 6">Belongs to the FKBP-type PPIase family.</text>
</comment>
<evidence type="ECO:0000256" key="6">
    <source>
        <dbReference type="RuleBase" id="RU003915"/>
    </source>
</evidence>
<keyword evidence="4 5" id="KW-0413">Isomerase</keyword>
<evidence type="ECO:0000256" key="7">
    <source>
        <dbReference type="SAM" id="SignalP"/>
    </source>
</evidence>
<dbReference type="AlphaFoldDB" id="A0A6B9ZD67"/>
<organism evidence="9 10">
    <name type="scientific">Chitinophaga agri</name>
    <dbReference type="NCBI Taxonomy" id="2703787"/>
    <lineage>
        <taxon>Bacteria</taxon>
        <taxon>Pseudomonadati</taxon>
        <taxon>Bacteroidota</taxon>
        <taxon>Chitinophagia</taxon>
        <taxon>Chitinophagales</taxon>
        <taxon>Chitinophagaceae</taxon>
        <taxon>Chitinophaga</taxon>
    </lineage>
</organism>
<dbReference type="EMBL" id="CP048113">
    <property type="protein sequence ID" value="QHS60097.1"/>
    <property type="molecule type" value="Genomic_DNA"/>
</dbReference>
<dbReference type="InterPro" id="IPR001179">
    <property type="entry name" value="PPIase_FKBP_dom"/>
</dbReference>
<keyword evidence="10" id="KW-1185">Reference proteome</keyword>
<dbReference type="PROSITE" id="PS51257">
    <property type="entry name" value="PROKAR_LIPOPROTEIN"/>
    <property type="match status" value="1"/>
</dbReference>
<dbReference type="RefSeq" id="WP_162331790.1">
    <property type="nucleotide sequence ID" value="NZ_CP048113.1"/>
</dbReference>
<evidence type="ECO:0000259" key="8">
    <source>
        <dbReference type="PROSITE" id="PS50059"/>
    </source>
</evidence>
<evidence type="ECO:0000256" key="1">
    <source>
        <dbReference type="ARBA" id="ARBA00000971"/>
    </source>
</evidence>
<feature type="signal peptide" evidence="7">
    <location>
        <begin position="1"/>
        <end position="25"/>
    </location>
</feature>
<dbReference type="InterPro" id="IPR046357">
    <property type="entry name" value="PPIase_dom_sf"/>
</dbReference>
<evidence type="ECO:0000256" key="4">
    <source>
        <dbReference type="ARBA" id="ARBA00023235"/>
    </source>
</evidence>
<dbReference type="Gene3D" id="3.10.50.40">
    <property type="match status" value="1"/>
</dbReference>
<protein>
    <recommendedName>
        <fullName evidence="6">Peptidyl-prolyl cis-trans isomerase</fullName>
        <ecNumber evidence="6">5.2.1.8</ecNumber>
    </recommendedName>
</protein>
<accession>A0A6B9ZD67</accession>
<dbReference type="Pfam" id="PF00254">
    <property type="entry name" value="FKBP_C"/>
    <property type="match status" value="1"/>
</dbReference>
<dbReference type="Proteomes" id="UP000476411">
    <property type="component" value="Chromosome"/>
</dbReference>
<dbReference type="PANTHER" id="PTHR43811">
    <property type="entry name" value="FKBP-TYPE PEPTIDYL-PROLYL CIS-TRANS ISOMERASE FKPA"/>
    <property type="match status" value="1"/>
</dbReference>
<dbReference type="GO" id="GO:0003755">
    <property type="term" value="F:peptidyl-prolyl cis-trans isomerase activity"/>
    <property type="evidence" value="ECO:0007669"/>
    <property type="project" value="UniProtKB-UniRule"/>
</dbReference>
<feature type="domain" description="PPIase FKBP-type" evidence="8">
    <location>
        <begin position="82"/>
        <end position="165"/>
    </location>
</feature>
<keyword evidence="3 5" id="KW-0697">Rotamase</keyword>
<gene>
    <name evidence="9" type="ORF">GWR21_10960</name>
</gene>
<dbReference type="KEGG" id="chih:GWR21_10960"/>
<feature type="chain" id="PRO_5025649550" description="Peptidyl-prolyl cis-trans isomerase" evidence="7">
    <location>
        <begin position="26"/>
        <end position="168"/>
    </location>
</feature>
<proteinExistence type="inferred from homology"/>
<name>A0A6B9ZD67_9BACT</name>
<sequence length="168" mass="18644">MKRFSMRHLFLIGAALMMVFFAACSKDEGEAYDPTPQFNKDVDSIKAYLKAHSLTAVQDSLSGIYYNISAKGNGVDSVKYSNTKVKTLYTGKLLSDVVFDSTGTTPREFYVGQVIVGWQFALTRITKGGKIRVYLPSYYGYGRQAQNGIPANSPLIFDIELVDLTNPQ</sequence>
<comment type="catalytic activity">
    <reaction evidence="1 5 6">
        <text>[protein]-peptidylproline (omega=180) = [protein]-peptidylproline (omega=0)</text>
        <dbReference type="Rhea" id="RHEA:16237"/>
        <dbReference type="Rhea" id="RHEA-COMP:10747"/>
        <dbReference type="Rhea" id="RHEA-COMP:10748"/>
        <dbReference type="ChEBI" id="CHEBI:83833"/>
        <dbReference type="ChEBI" id="CHEBI:83834"/>
        <dbReference type="EC" id="5.2.1.8"/>
    </reaction>
</comment>
<dbReference type="PANTHER" id="PTHR43811:SF19">
    <property type="entry name" value="39 KDA FK506-BINDING NUCLEAR PROTEIN"/>
    <property type="match status" value="1"/>
</dbReference>
<evidence type="ECO:0000313" key="9">
    <source>
        <dbReference type="EMBL" id="QHS60097.1"/>
    </source>
</evidence>